<dbReference type="Gene3D" id="3.40.30.10">
    <property type="entry name" value="Glutaredoxin"/>
    <property type="match status" value="1"/>
</dbReference>
<evidence type="ECO:0000256" key="4">
    <source>
        <dbReference type="ARBA" id="ARBA00022719"/>
    </source>
</evidence>
<keyword evidence="7 10" id="KW-0472">Membrane</keyword>
<dbReference type="PANTHER" id="PTHR34573">
    <property type="entry name" value="VKC DOMAIN-CONTAINING PROTEIN"/>
    <property type="match status" value="1"/>
</dbReference>
<evidence type="ECO:0000256" key="9">
    <source>
        <dbReference type="ARBA" id="ARBA00023284"/>
    </source>
</evidence>
<sequence length="312" mass="35087">MYGLGNNNSNNTSSFTTNYSMSTMNKRSLNQTFQIMGVLGIINLIVSLYLAFGKGESGSCDFSATVSCSTVLNSPYGKILNVPVAIFGITWNCFFLYAVWRAMIDDRVSHFITGIYIWCSAGVGFVIYFVIAEMIIGALCPFCTVVHVINCILMYYAFKLYCDLKTPPPMLNVAINLRNVIVLILLMHMIILICFKGSPVVPLNESFSQCLGRKNMVFFGSAGCHVCQNQKALFIDTTKADSESQAWKYVNFVECKGNAACTEWEITRYPTWILFSSDFDDENKTELSRKEGYMNKRELSVMSGCKYDENEK</sequence>
<feature type="domain" description="Vitamin K epoxide reductase" evidence="11">
    <location>
        <begin position="29"/>
        <end position="161"/>
    </location>
</feature>
<accession>A0A8J4Q275</accession>
<keyword evidence="6" id="KW-0560">Oxidoreductase</keyword>
<evidence type="ECO:0000256" key="1">
    <source>
        <dbReference type="ARBA" id="ARBA00004141"/>
    </source>
</evidence>
<dbReference type="SMART" id="SM00756">
    <property type="entry name" value="VKc"/>
    <property type="match status" value="1"/>
</dbReference>
<dbReference type="EMBL" id="AJWJ01000030">
    <property type="protein sequence ID" value="KAF2077377.1"/>
    <property type="molecule type" value="Genomic_DNA"/>
</dbReference>
<dbReference type="GO" id="GO:0048038">
    <property type="term" value="F:quinone binding"/>
    <property type="evidence" value="ECO:0007669"/>
    <property type="project" value="UniProtKB-KW"/>
</dbReference>
<dbReference type="Proteomes" id="UP000695562">
    <property type="component" value="Unassembled WGS sequence"/>
</dbReference>
<keyword evidence="4" id="KW-0874">Quinone</keyword>
<feature type="transmembrane region" description="Helical" evidence="10">
    <location>
        <begin position="179"/>
        <end position="198"/>
    </location>
</feature>
<keyword evidence="8" id="KW-1015">Disulfide bond</keyword>
<dbReference type="PANTHER" id="PTHR34573:SF1">
    <property type="entry name" value="VITAMIN K EPOXIDE REDUCTASE DOMAIN-CONTAINING PROTEIN"/>
    <property type="match status" value="1"/>
</dbReference>
<keyword evidence="3 10" id="KW-0812">Transmembrane</keyword>
<dbReference type="InterPro" id="IPR036249">
    <property type="entry name" value="Thioredoxin-like_sf"/>
</dbReference>
<feature type="transmembrane region" description="Helical" evidence="10">
    <location>
        <begin position="136"/>
        <end position="158"/>
    </location>
</feature>
<feature type="transmembrane region" description="Helical" evidence="10">
    <location>
        <begin position="33"/>
        <end position="52"/>
    </location>
</feature>
<name>A0A8J4Q275_9MYCE</name>
<dbReference type="InterPro" id="IPR038354">
    <property type="entry name" value="VKOR_sf"/>
</dbReference>
<comment type="similarity">
    <text evidence="2">Belongs to the VKOR family.</text>
</comment>
<evidence type="ECO:0000256" key="5">
    <source>
        <dbReference type="ARBA" id="ARBA00022989"/>
    </source>
</evidence>
<evidence type="ECO:0000313" key="12">
    <source>
        <dbReference type="EMBL" id="KAF2077377.1"/>
    </source>
</evidence>
<evidence type="ECO:0000313" key="13">
    <source>
        <dbReference type="Proteomes" id="UP000695562"/>
    </source>
</evidence>
<dbReference type="AlphaFoldDB" id="A0A8J4Q275"/>
<evidence type="ECO:0000256" key="8">
    <source>
        <dbReference type="ARBA" id="ARBA00023157"/>
    </source>
</evidence>
<dbReference type="InterPro" id="IPR012932">
    <property type="entry name" value="VKOR"/>
</dbReference>
<dbReference type="SUPFAM" id="SSF52833">
    <property type="entry name" value="Thioredoxin-like"/>
    <property type="match status" value="1"/>
</dbReference>
<gene>
    <name evidence="12" type="ORF">CYY_001305</name>
</gene>
<feature type="transmembrane region" description="Helical" evidence="10">
    <location>
        <begin position="111"/>
        <end position="130"/>
    </location>
</feature>
<comment type="subcellular location">
    <subcellularLocation>
        <location evidence="1">Membrane</location>
        <topology evidence="1">Multi-pass membrane protein</topology>
    </subcellularLocation>
</comment>
<evidence type="ECO:0000256" key="2">
    <source>
        <dbReference type="ARBA" id="ARBA00006214"/>
    </source>
</evidence>
<keyword evidence="5 10" id="KW-1133">Transmembrane helix</keyword>
<keyword evidence="13" id="KW-1185">Reference proteome</keyword>
<evidence type="ECO:0000256" key="7">
    <source>
        <dbReference type="ARBA" id="ARBA00023136"/>
    </source>
</evidence>
<evidence type="ECO:0000256" key="3">
    <source>
        <dbReference type="ARBA" id="ARBA00022692"/>
    </source>
</evidence>
<evidence type="ECO:0000256" key="6">
    <source>
        <dbReference type="ARBA" id="ARBA00023002"/>
    </source>
</evidence>
<comment type="caution">
    <text evidence="12">The sequence shown here is derived from an EMBL/GenBank/DDBJ whole genome shotgun (WGS) entry which is preliminary data.</text>
</comment>
<feature type="transmembrane region" description="Helical" evidence="10">
    <location>
        <begin position="79"/>
        <end position="99"/>
    </location>
</feature>
<proteinExistence type="inferred from homology"/>
<dbReference type="GO" id="GO:0016491">
    <property type="term" value="F:oxidoreductase activity"/>
    <property type="evidence" value="ECO:0007669"/>
    <property type="project" value="UniProtKB-KW"/>
</dbReference>
<dbReference type="OrthoDB" id="17010at2759"/>
<organism evidence="12 13">
    <name type="scientific">Polysphondylium violaceum</name>
    <dbReference type="NCBI Taxonomy" id="133409"/>
    <lineage>
        <taxon>Eukaryota</taxon>
        <taxon>Amoebozoa</taxon>
        <taxon>Evosea</taxon>
        <taxon>Eumycetozoa</taxon>
        <taxon>Dictyostelia</taxon>
        <taxon>Dictyosteliales</taxon>
        <taxon>Dictyosteliaceae</taxon>
        <taxon>Polysphondylium</taxon>
    </lineage>
</organism>
<dbReference type="GO" id="GO:0016020">
    <property type="term" value="C:membrane"/>
    <property type="evidence" value="ECO:0007669"/>
    <property type="project" value="UniProtKB-SubCell"/>
</dbReference>
<dbReference type="CDD" id="cd12918">
    <property type="entry name" value="VKOR_arc"/>
    <property type="match status" value="1"/>
</dbReference>
<evidence type="ECO:0000256" key="10">
    <source>
        <dbReference type="SAM" id="Phobius"/>
    </source>
</evidence>
<protein>
    <recommendedName>
        <fullName evidence="11">Vitamin K epoxide reductase domain-containing protein</fullName>
    </recommendedName>
</protein>
<keyword evidence="9" id="KW-0676">Redox-active center</keyword>
<reference evidence="12" key="1">
    <citation type="submission" date="2020-01" db="EMBL/GenBank/DDBJ databases">
        <title>Development of genomics and gene disruption for Polysphondylium violaceum indicates a role for the polyketide synthase stlB in stalk morphogenesis.</title>
        <authorList>
            <person name="Narita B."/>
            <person name="Kawabe Y."/>
            <person name="Kin K."/>
            <person name="Saito T."/>
            <person name="Gibbs R."/>
            <person name="Kuspa A."/>
            <person name="Muzny D."/>
            <person name="Queller D."/>
            <person name="Richards S."/>
            <person name="Strassman J."/>
            <person name="Sucgang R."/>
            <person name="Worley K."/>
            <person name="Schaap P."/>
        </authorList>
    </citation>
    <scope>NUCLEOTIDE SEQUENCE</scope>
    <source>
        <strain evidence="12">QSvi11</strain>
    </source>
</reference>
<dbReference type="Pfam" id="PF07884">
    <property type="entry name" value="VKOR"/>
    <property type="match status" value="1"/>
</dbReference>
<dbReference type="Gene3D" id="1.20.1440.130">
    <property type="entry name" value="VKOR domain"/>
    <property type="match status" value="1"/>
</dbReference>
<evidence type="ECO:0000259" key="11">
    <source>
        <dbReference type="SMART" id="SM00756"/>
    </source>
</evidence>